<dbReference type="Proteomes" id="UP000503540">
    <property type="component" value="Chromosome"/>
</dbReference>
<evidence type="ECO:0000313" key="1">
    <source>
        <dbReference type="EMBL" id="QIS12480.1"/>
    </source>
</evidence>
<protein>
    <recommendedName>
        <fullName evidence="3">Type II toxin-antitoxin system PemK/MazF family toxin</fullName>
    </recommendedName>
</protein>
<name>A0A6G9YH57_9NOCA</name>
<gene>
    <name evidence="1" type="ORF">F5544_23095</name>
</gene>
<dbReference type="AlphaFoldDB" id="A0A6G9YH57"/>
<evidence type="ECO:0000313" key="2">
    <source>
        <dbReference type="Proteomes" id="UP000503540"/>
    </source>
</evidence>
<dbReference type="KEGG" id="nah:F5544_23095"/>
<sequence>MSEPAVQGEIWTLRGIKNRVHTVVVLDSVPQVVRGGLIAVAMVIPAREAPNPRALLTVPITGTEDAVAVFRLGTFSAALFIEKVGMLDPATLDNVRMALRARFDL</sequence>
<evidence type="ECO:0008006" key="3">
    <source>
        <dbReference type="Google" id="ProtNLM"/>
    </source>
</evidence>
<keyword evidence="2" id="KW-1185">Reference proteome</keyword>
<proteinExistence type="predicted"/>
<accession>A0A6G9YH57</accession>
<dbReference type="EMBL" id="CP046172">
    <property type="protein sequence ID" value="QIS12480.1"/>
    <property type="molecule type" value="Genomic_DNA"/>
</dbReference>
<dbReference type="RefSeq" id="WP_167475160.1">
    <property type="nucleotide sequence ID" value="NZ_CP046172.1"/>
</dbReference>
<reference evidence="1 2" key="1">
    <citation type="journal article" date="2019" name="ACS Chem. Biol.">
        <title>Identification and Mobilization of a Cryptic Antibiotic Biosynthesis Gene Locus from a Human-Pathogenic Nocardia Isolate.</title>
        <authorList>
            <person name="Herisse M."/>
            <person name="Ishida K."/>
            <person name="Porter J.L."/>
            <person name="Howden B."/>
            <person name="Hertweck C."/>
            <person name="Stinear T.P."/>
            <person name="Pidot S.J."/>
        </authorList>
    </citation>
    <scope>NUCLEOTIDE SEQUENCE [LARGE SCALE GENOMIC DNA]</scope>
    <source>
        <strain evidence="1 2">AUSMDU00012717</strain>
    </source>
</reference>
<organism evidence="1 2">
    <name type="scientific">Nocardia arthritidis</name>
    <dbReference type="NCBI Taxonomy" id="228602"/>
    <lineage>
        <taxon>Bacteria</taxon>
        <taxon>Bacillati</taxon>
        <taxon>Actinomycetota</taxon>
        <taxon>Actinomycetes</taxon>
        <taxon>Mycobacteriales</taxon>
        <taxon>Nocardiaceae</taxon>
        <taxon>Nocardia</taxon>
    </lineage>
</organism>